<dbReference type="PROSITE" id="PS51084">
    <property type="entry name" value="HIT_2"/>
    <property type="match status" value="1"/>
</dbReference>
<gene>
    <name evidence="3" type="ORF">A9O67_03735</name>
</gene>
<keyword evidence="4" id="KW-1185">Reference proteome</keyword>
<dbReference type="Pfam" id="PF01230">
    <property type="entry name" value="HIT"/>
    <property type="match status" value="1"/>
</dbReference>
<evidence type="ECO:0000256" key="1">
    <source>
        <dbReference type="PROSITE-ProRule" id="PRU00464"/>
    </source>
</evidence>
<evidence type="ECO:0000313" key="4">
    <source>
        <dbReference type="Proteomes" id="UP000091969"/>
    </source>
</evidence>
<dbReference type="OrthoDB" id="9799145at2"/>
<accession>A0A1A6DTR0</accession>
<evidence type="ECO:0000313" key="3">
    <source>
        <dbReference type="EMBL" id="OBS30180.1"/>
    </source>
</evidence>
<feature type="short sequence motif" description="Histidine triad motif" evidence="1">
    <location>
        <begin position="91"/>
        <end position="95"/>
    </location>
</feature>
<dbReference type="AlphaFoldDB" id="A0A1A6DTR0"/>
<dbReference type="InterPro" id="IPR036265">
    <property type="entry name" value="HIT-like_sf"/>
</dbReference>
<reference evidence="3 4" key="1">
    <citation type="submission" date="2016-06" db="EMBL/GenBank/DDBJ databases">
        <title>Genome sequence of Tepidimonas fonticaldi PL17.</title>
        <authorList>
            <person name="Pinnaka A.K."/>
        </authorList>
    </citation>
    <scope>NUCLEOTIDE SEQUENCE [LARGE SCALE GENOMIC DNA]</scope>
    <source>
        <strain evidence="3 4">PL17</strain>
    </source>
</reference>
<dbReference type="STRING" id="1101373.A9O67_03735"/>
<sequence length="154" mass="16725">MTDCALCRDDGGLLLWRGEGWRVVRALGAEVAAAPAWYRVIAAAHVAEWSDLPPAGQARAMTLVTAVERALRATLAPTKVNLASLGNVVPHLHWHVIARFDWDSRFPAPVWVPAQRGDDALRLAALRERLPACDAAVVQALDALSITPVQENPR</sequence>
<evidence type="ECO:0000259" key="2">
    <source>
        <dbReference type="PROSITE" id="PS51084"/>
    </source>
</evidence>
<dbReference type="RefSeq" id="WP_068608368.1">
    <property type="nucleotide sequence ID" value="NZ_LZDH01000056.1"/>
</dbReference>
<organism evidence="3 4">
    <name type="scientific">Tepidimonas fonticaldi</name>
    <dbReference type="NCBI Taxonomy" id="1101373"/>
    <lineage>
        <taxon>Bacteria</taxon>
        <taxon>Pseudomonadati</taxon>
        <taxon>Pseudomonadota</taxon>
        <taxon>Betaproteobacteria</taxon>
        <taxon>Burkholderiales</taxon>
        <taxon>Tepidimonas</taxon>
    </lineage>
</organism>
<dbReference type="InterPro" id="IPR011146">
    <property type="entry name" value="HIT-like"/>
</dbReference>
<dbReference type="SUPFAM" id="SSF54197">
    <property type="entry name" value="HIT-like"/>
    <property type="match status" value="1"/>
</dbReference>
<dbReference type="Gene3D" id="3.30.428.10">
    <property type="entry name" value="HIT-like"/>
    <property type="match status" value="1"/>
</dbReference>
<dbReference type="GO" id="GO:0003824">
    <property type="term" value="F:catalytic activity"/>
    <property type="evidence" value="ECO:0007669"/>
    <property type="project" value="InterPro"/>
</dbReference>
<proteinExistence type="predicted"/>
<protein>
    <submittedName>
        <fullName evidence="3">HIT domain-containing protein</fullName>
    </submittedName>
</protein>
<dbReference type="EMBL" id="LZDH01000056">
    <property type="protein sequence ID" value="OBS30180.1"/>
    <property type="molecule type" value="Genomic_DNA"/>
</dbReference>
<name>A0A1A6DTR0_9BURK</name>
<feature type="domain" description="HIT" evidence="2">
    <location>
        <begin position="40"/>
        <end position="106"/>
    </location>
</feature>
<comment type="caution">
    <text evidence="3">The sequence shown here is derived from an EMBL/GenBank/DDBJ whole genome shotgun (WGS) entry which is preliminary data.</text>
</comment>
<dbReference type="Proteomes" id="UP000091969">
    <property type="component" value="Unassembled WGS sequence"/>
</dbReference>